<dbReference type="Gene3D" id="2.40.30.10">
    <property type="entry name" value="Translation factors"/>
    <property type="match status" value="1"/>
</dbReference>
<reference evidence="7 8" key="1">
    <citation type="journal article" date="2020" name="ISME J.">
        <title>Enrichment and physiological characterization of a novel comammox Nitrospira indicates ammonium inhibition of complete nitrification.</title>
        <authorList>
            <person name="Sakoula D."/>
            <person name="Koch H."/>
            <person name="Frank J."/>
            <person name="Jetten M.S.M."/>
            <person name="van Kessel M.A.H.J."/>
            <person name="Lucker S."/>
        </authorList>
    </citation>
    <scope>NUCLEOTIDE SEQUENCE [LARGE SCALE GENOMIC DNA]</scope>
    <source>
        <strain evidence="7">Comreactor17</strain>
    </source>
</reference>
<dbReference type="Gene3D" id="3.50.50.60">
    <property type="entry name" value="FAD/NAD(P)-binding domain"/>
    <property type="match status" value="1"/>
</dbReference>
<keyword evidence="2" id="KW-0285">Flavoprotein</keyword>
<organism evidence="7 8">
    <name type="scientific">Candidatus Nitrospira kreftii</name>
    <dbReference type="NCBI Taxonomy" id="2652173"/>
    <lineage>
        <taxon>Bacteria</taxon>
        <taxon>Pseudomonadati</taxon>
        <taxon>Nitrospirota</taxon>
        <taxon>Nitrospiria</taxon>
        <taxon>Nitrospirales</taxon>
        <taxon>Nitrospiraceae</taxon>
        <taxon>Nitrospira</taxon>
    </lineage>
</organism>
<feature type="transmembrane region" description="Helical" evidence="4">
    <location>
        <begin position="20"/>
        <end position="42"/>
    </location>
</feature>
<evidence type="ECO:0000313" key="8">
    <source>
        <dbReference type="Proteomes" id="UP000593737"/>
    </source>
</evidence>
<sequence>MASSNQLLPQPKRLNDDAVSVTVVGGGAAGLTAAIAAADILLKEKAPGRVIVLDGAKHIGAKILVSGGGRCNVTHDAVTPKDFFGNRNIIRNVLAAFPVDRTIAWFASLGIDLKREPTGKLFPTTDKARTVLNGLLSRAQHVGVTICPDHRVLEISRSGSGYRVHHTHGSIHAARVILATGGQSLPRTGSDGFGYRLVHALGHRVTPTVPALVPLVLEQSMFHATLSGLSHEVRLTTVVEGREADRRTGSLLWTHFGISGPVVMDASRFWTLATNRGAQADLYGNFTPSCTPDELKAWLTVQTTEHPKRSLVRTLALLVPERFAHALCLYCSYAPQKAIAQVSRIDRNRLLDALTKFRFPVERDRGWNFAEVTAGGVPLDEIDYRTMESKVVPGLYLTGEMLDCDGQIGGFNFQWAWTTGWLAGQSAAHSLRAENIASRNP</sequence>
<evidence type="ECO:0000313" key="7">
    <source>
        <dbReference type="EMBL" id="QPD02740.1"/>
    </source>
</evidence>
<dbReference type="SUPFAM" id="SSF160996">
    <property type="entry name" value="HI0933 insert domain-like"/>
    <property type="match status" value="1"/>
</dbReference>
<comment type="cofactor">
    <cofactor evidence="1">
        <name>FAD</name>
        <dbReference type="ChEBI" id="CHEBI:57692"/>
    </cofactor>
</comment>
<feature type="domain" description="RsdA/BaiN/AoA(So)-like Rossmann fold-like" evidence="5">
    <location>
        <begin position="20"/>
        <end position="425"/>
    </location>
</feature>
<dbReference type="PRINTS" id="PR00368">
    <property type="entry name" value="FADPNR"/>
</dbReference>
<dbReference type="InterPro" id="IPR004792">
    <property type="entry name" value="BaiN-like"/>
</dbReference>
<feature type="domain" description="RsdA/BaiN/AoA(So)-like insert" evidence="6">
    <location>
        <begin position="209"/>
        <end position="372"/>
    </location>
</feature>
<evidence type="ECO:0000256" key="2">
    <source>
        <dbReference type="ARBA" id="ARBA00022630"/>
    </source>
</evidence>
<dbReference type="PRINTS" id="PR00411">
    <property type="entry name" value="PNDRDTASEI"/>
</dbReference>
<dbReference type="InterPro" id="IPR057661">
    <property type="entry name" value="RsdA/BaiN/AoA(So)_Rossmann"/>
</dbReference>
<keyword evidence="3" id="KW-0274">FAD</keyword>
<protein>
    <recommendedName>
        <fullName evidence="9">Oxidoreductase with FAD/NAD(P)-binding domain</fullName>
    </recommendedName>
</protein>
<dbReference type="InterPro" id="IPR036188">
    <property type="entry name" value="FAD/NAD-bd_sf"/>
</dbReference>
<name>A0A7S8FBF6_9BACT</name>
<evidence type="ECO:0000256" key="1">
    <source>
        <dbReference type="ARBA" id="ARBA00001974"/>
    </source>
</evidence>
<keyword evidence="4" id="KW-1133">Transmembrane helix</keyword>
<evidence type="ECO:0008006" key="9">
    <source>
        <dbReference type="Google" id="ProtNLM"/>
    </source>
</evidence>
<dbReference type="InterPro" id="IPR023166">
    <property type="entry name" value="BaiN-like_dom_sf"/>
</dbReference>
<dbReference type="PANTHER" id="PTHR42887">
    <property type="entry name" value="OS12G0638800 PROTEIN"/>
    <property type="match status" value="1"/>
</dbReference>
<keyword evidence="4" id="KW-0472">Membrane</keyword>
<dbReference type="PANTHER" id="PTHR42887:SF2">
    <property type="entry name" value="OS12G0638800 PROTEIN"/>
    <property type="match status" value="1"/>
</dbReference>
<dbReference type="NCBIfam" id="TIGR00275">
    <property type="entry name" value="aminoacetone oxidase family FAD-binding enzyme"/>
    <property type="match status" value="1"/>
</dbReference>
<accession>A0A7S8FBF6</accession>
<evidence type="ECO:0000256" key="3">
    <source>
        <dbReference type="ARBA" id="ARBA00022827"/>
    </source>
</evidence>
<evidence type="ECO:0000259" key="5">
    <source>
        <dbReference type="Pfam" id="PF03486"/>
    </source>
</evidence>
<dbReference type="Proteomes" id="UP000593737">
    <property type="component" value="Chromosome"/>
</dbReference>
<evidence type="ECO:0000259" key="6">
    <source>
        <dbReference type="Pfam" id="PF22780"/>
    </source>
</evidence>
<dbReference type="SUPFAM" id="SSF51905">
    <property type="entry name" value="FAD/NAD(P)-binding domain"/>
    <property type="match status" value="1"/>
</dbReference>
<dbReference type="InterPro" id="IPR055178">
    <property type="entry name" value="RsdA/BaiN/AoA(So)-like_dom"/>
</dbReference>
<evidence type="ECO:0000256" key="4">
    <source>
        <dbReference type="SAM" id="Phobius"/>
    </source>
</evidence>
<dbReference type="Gene3D" id="1.10.8.260">
    <property type="entry name" value="HI0933 insert domain-like"/>
    <property type="match status" value="1"/>
</dbReference>
<keyword evidence="4" id="KW-0812">Transmembrane</keyword>
<dbReference type="AlphaFoldDB" id="A0A7S8FBF6"/>
<proteinExistence type="predicted"/>
<dbReference type="Pfam" id="PF03486">
    <property type="entry name" value="HI0933_like"/>
    <property type="match status" value="1"/>
</dbReference>
<dbReference type="Pfam" id="PF22780">
    <property type="entry name" value="HI0933_like_1st"/>
    <property type="match status" value="1"/>
</dbReference>
<dbReference type="KEGG" id="nkf:Nkreftii_000514"/>
<dbReference type="EMBL" id="CP047423">
    <property type="protein sequence ID" value="QPD02740.1"/>
    <property type="molecule type" value="Genomic_DNA"/>
</dbReference>
<gene>
    <name evidence="7" type="ORF">Nkreftii_000514</name>
</gene>